<dbReference type="EMBL" id="CH933809">
    <property type="protein sequence ID" value="KRG06315.1"/>
    <property type="molecule type" value="Genomic_DNA"/>
</dbReference>
<dbReference type="FunCoup" id="A0A0Q9XCP4">
    <property type="interactions" value="90"/>
</dbReference>
<evidence type="ECO:0000313" key="7">
    <source>
        <dbReference type="Proteomes" id="UP000009192"/>
    </source>
</evidence>
<keyword evidence="2" id="KW-0399">Innate immunity</keyword>
<keyword evidence="7" id="KW-1185">Reference proteome</keyword>
<dbReference type="PANTHER" id="PTHR11022">
    <property type="entry name" value="PEPTIDOGLYCAN RECOGNITION PROTEIN"/>
    <property type="match status" value="1"/>
</dbReference>
<dbReference type="GO" id="GO:0045087">
    <property type="term" value="P:innate immune response"/>
    <property type="evidence" value="ECO:0007669"/>
    <property type="project" value="UniProtKB-KW"/>
</dbReference>
<keyword evidence="3" id="KW-0391">Immunity</keyword>
<keyword evidence="4" id="KW-1133">Transmembrane helix</keyword>
<keyword evidence="4" id="KW-0812">Transmembrane</keyword>
<proteinExistence type="inferred from homology"/>
<organism evidence="6 7">
    <name type="scientific">Drosophila mojavensis</name>
    <name type="common">Fruit fly</name>
    <dbReference type="NCBI Taxonomy" id="7230"/>
    <lineage>
        <taxon>Eukaryota</taxon>
        <taxon>Metazoa</taxon>
        <taxon>Ecdysozoa</taxon>
        <taxon>Arthropoda</taxon>
        <taxon>Hexapoda</taxon>
        <taxon>Insecta</taxon>
        <taxon>Pterygota</taxon>
        <taxon>Neoptera</taxon>
        <taxon>Endopterygota</taxon>
        <taxon>Diptera</taxon>
        <taxon>Brachycera</taxon>
        <taxon>Muscomorpha</taxon>
        <taxon>Ephydroidea</taxon>
        <taxon>Drosophilidae</taxon>
        <taxon>Drosophila</taxon>
    </lineage>
</organism>
<dbReference type="InterPro" id="IPR002502">
    <property type="entry name" value="Amidase_domain"/>
</dbReference>
<dbReference type="CDD" id="cd06583">
    <property type="entry name" value="PGRP"/>
    <property type="match status" value="1"/>
</dbReference>
<feature type="transmembrane region" description="Helical" evidence="4">
    <location>
        <begin position="133"/>
        <end position="151"/>
    </location>
</feature>
<evidence type="ECO:0000256" key="2">
    <source>
        <dbReference type="ARBA" id="ARBA00022588"/>
    </source>
</evidence>
<dbReference type="Proteomes" id="UP000009192">
    <property type="component" value="Unassembled WGS sequence"/>
</dbReference>
<dbReference type="AlphaFoldDB" id="A0A0Q9XCP4"/>
<dbReference type="SMART" id="SM00701">
    <property type="entry name" value="PGRP"/>
    <property type="match status" value="1"/>
</dbReference>
<protein>
    <submittedName>
        <fullName evidence="6">Uncharacterized protein, isoform B</fullName>
        <ecNumber evidence="6">3.5.1.28</ecNumber>
    </submittedName>
</protein>
<dbReference type="eggNOG" id="ENOG502TBSX">
    <property type="taxonomic scope" value="Eukaryota"/>
</dbReference>
<dbReference type="InterPro" id="IPR006619">
    <property type="entry name" value="PGRP_domain_met/bac"/>
</dbReference>
<dbReference type="InParanoid" id="A0A0Q9XCP4"/>
<dbReference type="InterPro" id="IPR036505">
    <property type="entry name" value="Amidase/PGRP_sf"/>
</dbReference>
<gene>
    <name evidence="6" type="primary">Dmoj\GI13363</name>
    <name evidence="6" type="ORF">Dmoj_GI13363</name>
</gene>
<sequence length="326" mass="36758">MRAASVQSVAQSACRCRRSFFFVQSRLKTIIQQIPVRTERARAAIALDYWKSNGSQSELHATVGGGLHPSCTSPKYTGSCDNYQHIEVYMEPTERTPLLPSGRSSTSETSSTSATVLLSPAIYTKECINWRTIGLLLMFISGLVMATYLLWQQTIAVPYNGYKLNLIRHDIWSGAYLHDIAQLEANKVVNVYITHTASEECSENCASLLHGLQRAHIGELPFNFLLAGDCETYEARGWQYVSSFTELPQSSSLVLAFVGEFSQWLPSMCQLQMAQALLWESQRRLKLQPGYQLYALRNVSRSARDADALHRQLQRWPFYAGQLEVK</sequence>
<dbReference type="PANTHER" id="PTHR11022:SF73">
    <property type="entry name" value="PEPTIDOGLYCAN-RECOGNITION PROTEIN LD"/>
    <property type="match status" value="1"/>
</dbReference>
<dbReference type="GO" id="GO:0008270">
    <property type="term" value="F:zinc ion binding"/>
    <property type="evidence" value="ECO:0007669"/>
    <property type="project" value="InterPro"/>
</dbReference>
<name>A0A0Q9XCP4_DROMO</name>
<keyword evidence="6" id="KW-0378">Hydrolase</keyword>
<evidence type="ECO:0000259" key="5">
    <source>
        <dbReference type="SMART" id="SM00701"/>
    </source>
</evidence>
<dbReference type="GO" id="GO:0009253">
    <property type="term" value="P:peptidoglycan catabolic process"/>
    <property type="evidence" value="ECO:0007669"/>
    <property type="project" value="InterPro"/>
</dbReference>
<comment type="similarity">
    <text evidence="1">Belongs to the N-acetylmuramoyl-L-alanine amidase 2 family.</text>
</comment>
<accession>A0A0Q9XCP4</accession>
<dbReference type="EC" id="3.5.1.28" evidence="6"/>
<dbReference type="Gene3D" id="3.40.80.10">
    <property type="entry name" value="Peptidoglycan recognition protein-like"/>
    <property type="match status" value="1"/>
</dbReference>
<dbReference type="SUPFAM" id="SSF55846">
    <property type="entry name" value="N-acetylmuramoyl-L-alanine amidase-like"/>
    <property type="match status" value="1"/>
</dbReference>
<feature type="domain" description="Peptidoglycan recognition protein family" evidence="5">
    <location>
        <begin position="164"/>
        <end position="300"/>
    </location>
</feature>
<dbReference type="KEGG" id="dmo:Dmoj_GI13363"/>
<evidence type="ECO:0000313" key="6">
    <source>
        <dbReference type="EMBL" id="KRG06315.1"/>
    </source>
</evidence>
<dbReference type="GO" id="GO:0008745">
    <property type="term" value="F:N-acetylmuramoyl-L-alanine amidase activity"/>
    <property type="evidence" value="ECO:0007669"/>
    <property type="project" value="UniProtKB-EC"/>
</dbReference>
<evidence type="ECO:0000256" key="3">
    <source>
        <dbReference type="ARBA" id="ARBA00022859"/>
    </source>
</evidence>
<evidence type="ECO:0000256" key="1">
    <source>
        <dbReference type="ARBA" id="ARBA00007553"/>
    </source>
</evidence>
<evidence type="ECO:0000256" key="4">
    <source>
        <dbReference type="SAM" id="Phobius"/>
    </source>
</evidence>
<dbReference type="InterPro" id="IPR015510">
    <property type="entry name" value="PGRP"/>
</dbReference>
<reference evidence="6 7" key="1">
    <citation type="journal article" date="2007" name="Nature">
        <title>Evolution of genes and genomes on the Drosophila phylogeny.</title>
        <authorList>
            <consortium name="Drosophila 12 Genomes Consortium"/>
            <person name="Clark A.G."/>
            <person name="Eisen M.B."/>
            <person name="Smith D.R."/>
            <person name="Bergman C.M."/>
            <person name="Oliver B."/>
            <person name="Markow T.A."/>
            <person name="Kaufman T.C."/>
            <person name="Kellis M."/>
            <person name="Gelbart W."/>
            <person name="Iyer V.N."/>
            <person name="Pollard D.A."/>
            <person name="Sackton T.B."/>
            <person name="Larracuente A.M."/>
            <person name="Singh N.D."/>
            <person name="Abad J.P."/>
            <person name="Abt D.N."/>
            <person name="Adryan B."/>
            <person name="Aguade M."/>
            <person name="Akashi H."/>
            <person name="Anderson W.W."/>
            <person name="Aquadro C.F."/>
            <person name="Ardell D.H."/>
            <person name="Arguello R."/>
            <person name="Artieri C.G."/>
            <person name="Barbash D.A."/>
            <person name="Barker D."/>
            <person name="Barsanti P."/>
            <person name="Batterham P."/>
            <person name="Batzoglou S."/>
            <person name="Begun D."/>
            <person name="Bhutkar A."/>
            <person name="Blanco E."/>
            <person name="Bosak S.A."/>
            <person name="Bradley R.K."/>
            <person name="Brand A.D."/>
            <person name="Brent M.R."/>
            <person name="Brooks A.N."/>
            <person name="Brown R.H."/>
            <person name="Butlin R.K."/>
            <person name="Caggese C."/>
            <person name="Calvi B.R."/>
            <person name="Bernardo de Carvalho A."/>
            <person name="Caspi A."/>
            <person name="Castrezana S."/>
            <person name="Celniker S.E."/>
            <person name="Chang J.L."/>
            <person name="Chapple C."/>
            <person name="Chatterji S."/>
            <person name="Chinwalla A."/>
            <person name="Civetta A."/>
            <person name="Clifton S.W."/>
            <person name="Comeron J.M."/>
            <person name="Costello J.C."/>
            <person name="Coyne J.A."/>
            <person name="Daub J."/>
            <person name="David R.G."/>
            <person name="Delcher A.L."/>
            <person name="Delehaunty K."/>
            <person name="Do C.B."/>
            <person name="Ebling H."/>
            <person name="Edwards K."/>
            <person name="Eickbush T."/>
            <person name="Evans J.D."/>
            <person name="Filipski A."/>
            <person name="Findeiss S."/>
            <person name="Freyhult E."/>
            <person name="Fulton L."/>
            <person name="Fulton R."/>
            <person name="Garcia A.C."/>
            <person name="Gardiner A."/>
            <person name="Garfield D.A."/>
            <person name="Garvin B.E."/>
            <person name="Gibson G."/>
            <person name="Gilbert D."/>
            <person name="Gnerre S."/>
            <person name="Godfrey J."/>
            <person name="Good R."/>
            <person name="Gotea V."/>
            <person name="Gravely B."/>
            <person name="Greenberg A.J."/>
            <person name="Griffiths-Jones S."/>
            <person name="Gross S."/>
            <person name="Guigo R."/>
            <person name="Gustafson E.A."/>
            <person name="Haerty W."/>
            <person name="Hahn M.W."/>
            <person name="Halligan D.L."/>
            <person name="Halpern A.L."/>
            <person name="Halter G.M."/>
            <person name="Han M.V."/>
            <person name="Heger A."/>
            <person name="Hillier L."/>
            <person name="Hinrichs A.S."/>
            <person name="Holmes I."/>
            <person name="Hoskins R.A."/>
            <person name="Hubisz M.J."/>
            <person name="Hultmark D."/>
            <person name="Huntley M.A."/>
            <person name="Jaffe D.B."/>
            <person name="Jagadeeshan S."/>
            <person name="Jeck W.R."/>
            <person name="Johnson J."/>
            <person name="Jones C.D."/>
            <person name="Jordan W.C."/>
            <person name="Karpen G.H."/>
            <person name="Kataoka E."/>
            <person name="Keightley P.D."/>
            <person name="Kheradpour P."/>
            <person name="Kirkness E.F."/>
            <person name="Koerich L.B."/>
            <person name="Kristiansen K."/>
            <person name="Kudrna D."/>
            <person name="Kulathinal R.J."/>
            <person name="Kumar S."/>
            <person name="Kwok R."/>
            <person name="Lander E."/>
            <person name="Langley C.H."/>
            <person name="Lapoint R."/>
            <person name="Lazzaro B.P."/>
            <person name="Lee S.J."/>
            <person name="Levesque L."/>
            <person name="Li R."/>
            <person name="Lin C.F."/>
            <person name="Lin M.F."/>
            <person name="Lindblad-Toh K."/>
            <person name="Llopart A."/>
            <person name="Long M."/>
            <person name="Low L."/>
            <person name="Lozovsky E."/>
            <person name="Lu J."/>
            <person name="Luo M."/>
            <person name="Machado C.A."/>
            <person name="Makalowski W."/>
            <person name="Marzo M."/>
            <person name="Matsuda M."/>
            <person name="Matzkin L."/>
            <person name="McAllister B."/>
            <person name="McBride C.S."/>
            <person name="McKernan B."/>
            <person name="McKernan K."/>
            <person name="Mendez-Lago M."/>
            <person name="Minx P."/>
            <person name="Mollenhauer M.U."/>
            <person name="Montooth K."/>
            <person name="Mount S.M."/>
            <person name="Mu X."/>
            <person name="Myers E."/>
            <person name="Negre B."/>
            <person name="Newfeld S."/>
            <person name="Nielsen R."/>
            <person name="Noor M.A."/>
            <person name="O'Grady P."/>
            <person name="Pachter L."/>
            <person name="Papaceit M."/>
            <person name="Parisi M.J."/>
            <person name="Parisi M."/>
            <person name="Parts L."/>
            <person name="Pedersen J.S."/>
            <person name="Pesole G."/>
            <person name="Phillippy A.M."/>
            <person name="Ponting C.P."/>
            <person name="Pop M."/>
            <person name="Porcelli D."/>
            <person name="Powell J.R."/>
            <person name="Prohaska S."/>
            <person name="Pruitt K."/>
            <person name="Puig M."/>
            <person name="Quesneville H."/>
            <person name="Ram K.R."/>
            <person name="Rand D."/>
            <person name="Rasmussen M.D."/>
            <person name="Reed L.K."/>
            <person name="Reenan R."/>
            <person name="Reily A."/>
            <person name="Remington K.A."/>
            <person name="Rieger T.T."/>
            <person name="Ritchie M.G."/>
            <person name="Robin C."/>
            <person name="Rogers Y.H."/>
            <person name="Rohde C."/>
            <person name="Rozas J."/>
            <person name="Rubenfield M.J."/>
            <person name="Ruiz A."/>
            <person name="Russo S."/>
            <person name="Salzberg S.L."/>
            <person name="Sanchez-Gracia A."/>
            <person name="Saranga D.J."/>
            <person name="Sato H."/>
            <person name="Schaeffer S.W."/>
            <person name="Schatz M.C."/>
            <person name="Schlenke T."/>
            <person name="Schwartz R."/>
            <person name="Segarra C."/>
            <person name="Singh R.S."/>
            <person name="Sirot L."/>
            <person name="Sirota M."/>
            <person name="Sisneros N.B."/>
            <person name="Smith C.D."/>
            <person name="Smith T.F."/>
            <person name="Spieth J."/>
            <person name="Stage D.E."/>
            <person name="Stark A."/>
            <person name="Stephan W."/>
            <person name="Strausberg R.L."/>
            <person name="Strempel S."/>
            <person name="Sturgill D."/>
            <person name="Sutton G."/>
            <person name="Sutton G.G."/>
            <person name="Tao W."/>
            <person name="Teichmann S."/>
            <person name="Tobari Y.N."/>
            <person name="Tomimura Y."/>
            <person name="Tsolas J.M."/>
            <person name="Valente V.L."/>
            <person name="Venter E."/>
            <person name="Venter J.C."/>
            <person name="Vicario S."/>
            <person name="Vieira F.G."/>
            <person name="Vilella A.J."/>
            <person name="Villasante A."/>
            <person name="Walenz B."/>
            <person name="Wang J."/>
            <person name="Wasserman M."/>
            <person name="Watts T."/>
            <person name="Wilson D."/>
            <person name="Wilson R.K."/>
            <person name="Wing R.A."/>
            <person name="Wolfner M.F."/>
            <person name="Wong A."/>
            <person name="Wong G.K."/>
            <person name="Wu C.I."/>
            <person name="Wu G."/>
            <person name="Yamamoto D."/>
            <person name="Yang H.P."/>
            <person name="Yang S.P."/>
            <person name="Yorke J.A."/>
            <person name="Yoshida K."/>
            <person name="Zdobnov E."/>
            <person name="Zhang P."/>
            <person name="Zhang Y."/>
            <person name="Zimin A.V."/>
            <person name="Baldwin J."/>
            <person name="Abdouelleil A."/>
            <person name="Abdulkadir J."/>
            <person name="Abebe A."/>
            <person name="Abera B."/>
            <person name="Abreu J."/>
            <person name="Acer S.C."/>
            <person name="Aftuck L."/>
            <person name="Alexander A."/>
            <person name="An P."/>
            <person name="Anderson E."/>
            <person name="Anderson S."/>
            <person name="Arachi H."/>
            <person name="Azer M."/>
            <person name="Bachantsang P."/>
            <person name="Barry A."/>
            <person name="Bayul T."/>
            <person name="Berlin A."/>
            <person name="Bessette D."/>
            <person name="Bloom T."/>
            <person name="Blye J."/>
            <person name="Boguslavskiy L."/>
            <person name="Bonnet C."/>
            <person name="Boukhgalter B."/>
            <person name="Bourzgui I."/>
            <person name="Brown A."/>
            <person name="Cahill P."/>
            <person name="Channer S."/>
            <person name="Cheshatsang Y."/>
            <person name="Chuda L."/>
            <person name="Citroen M."/>
            <person name="Collymore A."/>
            <person name="Cooke P."/>
            <person name="Costello M."/>
            <person name="D'Aco K."/>
            <person name="Daza R."/>
            <person name="De Haan G."/>
            <person name="DeGray S."/>
            <person name="DeMaso C."/>
            <person name="Dhargay N."/>
            <person name="Dooley K."/>
            <person name="Dooley E."/>
            <person name="Doricent M."/>
            <person name="Dorje P."/>
            <person name="Dorjee K."/>
            <person name="Dupes A."/>
            <person name="Elong R."/>
            <person name="Falk J."/>
            <person name="Farina A."/>
            <person name="Faro S."/>
            <person name="Ferguson D."/>
            <person name="Fisher S."/>
            <person name="Foley C.D."/>
            <person name="Franke A."/>
            <person name="Friedrich D."/>
            <person name="Gadbois L."/>
            <person name="Gearin G."/>
            <person name="Gearin C.R."/>
            <person name="Giannoukos G."/>
            <person name="Goode T."/>
            <person name="Graham J."/>
            <person name="Grandbois E."/>
            <person name="Grewal S."/>
            <person name="Gyaltsen K."/>
            <person name="Hafez N."/>
            <person name="Hagos B."/>
            <person name="Hall J."/>
            <person name="Henson C."/>
            <person name="Hollinger A."/>
            <person name="Honan T."/>
            <person name="Huard M.D."/>
            <person name="Hughes L."/>
            <person name="Hurhula B."/>
            <person name="Husby M.E."/>
            <person name="Kamat A."/>
            <person name="Kanga B."/>
            <person name="Kashin S."/>
            <person name="Khazanovich D."/>
            <person name="Kisner P."/>
            <person name="Lance K."/>
            <person name="Lara M."/>
            <person name="Lee W."/>
            <person name="Lennon N."/>
            <person name="Letendre F."/>
            <person name="LeVine R."/>
            <person name="Lipovsky A."/>
            <person name="Liu X."/>
            <person name="Liu J."/>
            <person name="Liu S."/>
            <person name="Lokyitsang T."/>
            <person name="Lokyitsang Y."/>
            <person name="Lubonja R."/>
            <person name="Lui A."/>
            <person name="MacDonald P."/>
            <person name="Magnisalis V."/>
            <person name="Maru K."/>
            <person name="Matthews C."/>
            <person name="McCusker W."/>
            <person name="McDonough S."/>
            <person name="Mehta T."/>
            <person name="Meldrim J."/>
            <person name="Meneus L."/>
            <person name="Mihai O."/>
            <person name="Mihalev A."/>
            <person name="Mihova T."/>
            <person name="Mittelman R."/>
            <person name="Mlenga V."/>
            <person name="Montmayeur A."/>
            <person name="Mulrain L."/>
            <person name="Navidi A."/>
            <person name="Naylor J."/>
            <person name="Negash T."/>
            <person name="Nguyen T."/>
            <person name="Nguyen N."/>
            <person name="Nicol R."/>
            <person name="Norbu C."/>
            <person name="Norbu N."/>
            <person name="Novod N."/>
            <person name="O'Neill B."/>
            <person name="Osman S."/>
            <person name="Markiewicz E."/>
            <person name="Oyono O.L."/>
            <person name="Patti C."/>
            <person name="Phunkhang P."/>
            <person name="Pierre F."/>
            <person name="Priest M."/>
            <person name="Raghuraman S."/>
            <person name="Rege F."/>
            <person name="Reyes R."/>
            <person name="Rise C."/>
            <person name="Rogov P."/>
            <person name="Ross K."/>
            <person name="Ryan E."/>
            <person name="Settipalli S."/>
            <person name="Shea T."/>
            <person name="Sherpa N."/>
            <person name="Shi L."/>
            <person name="Shih D."/>
            <person name="Sparrow T."/>
            <person name="Spaulding J."/>
            <person name="Stalker J."/>
            <person name="Stange-Thomann N."/>
            <person name="Stavropoulos S."/>
            <person name="Stone C."/>
            <person name="Strader C."/>
            <person name="Tesfaye S."/>
            <person name="Thomson T."/>
            <person name="Thoulutsang Y."/>
            <person name="Thoulutsang D."/>
            <person name="Topham K."/>
            <person name="Topping I."/>
            <person name="Tsamla T."/>
            <person name="Vassiliev H."/>
            <person name="Vo A."/>
            <person name="Wangchuk T."/>
            <person name="Wangdi T."/>
            <person name="Weiand M."/>
            <person name="Wilkinson J."/>
            <person name="Wilson A."/>
            <person name="Yadav S."/>
            <person name="Young G."/>
            <person name="Yu Q."/>
            <person name="Zembek L."/>
            <person name="Zhong D."/>
            <person name="Zimmer A."/>
            <person name="Zwirko Z."/>
            <person name="Jaffe D.B."/>
            <person name="Alvarez P."/>
            <person name="Brockman W."/>
            <person name="Butler J."/>
            <person name="Chin C."/>
            <person name="Gnerre S."/>
            <person name="Grabherr M."/>
            <person name="Kleber M."/>
            <person name="Mauceli E."/>
            <person name="MacCallum I."/>
        </authorList>
    </citation>
    <scope>NUCLEOTIDE SEQUENCE [LARGE SCALE GENOMIC DNA]</scope>
    <source>
        <strain evidence="7">Tucson 15081-1352.22</strain>
    </source>
</reference>
<dbReference type="OrthoDB" id="7939567at2759"/>
<keyword evidence="4" id="KW-0472">Membrane</keyword>